<sequence length="39" mass="4741">MTFTFLMDYLPLKRDANHLLMKSIIIYKNRQILTLQIDK</sequence>
<dbReference type="Proteomes" id="UP000242664">
    <property type="component" value="Unassembled WGS sequence"/>
</dbReference>
<proteinExistence type="predicted"/>
<accession>A0ABM9WZH9</accession>
<keyword evidence="2" id="KW-1185">Reference proteome</keyword>
<organism evidence="1 2">
    <name type="scientific">Vibrio antiquarius (strain Ex25)</name>
    <dbReference type="NCBI Taxonomy" id="150340"/>
    <lineage>
        <taxon>Bacteria</taxon>
        <taxon>Pseudomonadati</taxon>
        <taxon>Pseudomonadota</taxon>
        <taxon>Gammaproteobacteria</taxon>
        <taxon>Vibrionales</taxon>
        <taxon>Vibrionaceae</taxon>
        <taxon>Vibrio</taxon>
        <taxon>Vibrio diabolicus subgroup</taxon>
    </lineage>
</organism>
<gene>
    <name evidence="1" type="ORF">VEx25_A1367</name>
</gene>
<protein>
    <submittedName>
        <fullName evidence="1">Uncharacterized protein</fullName>
    </submittedName>
</protein>
<name>A0ABM9WZH9_VIBAE</name>
<evidence type="ECO:0000313" key="1">
    <source>
        <dbReference type="EMBL" id="EDN58802.1"/>
    </source>
</evidence>
<dbReference type="EMBL" id="DS267808">
    <property type="protein sequence ID" value="EDN58802.1"/>
    <property type="molecule type" value="Genomic_DNA"/>
</dbReference>
<evidence type="ECO:0000313" key="2">
    <source>
        <dbReference type="Proteomes" id="UP000242664"/>
    </source>
</evidence>
<reference evidence="2" key="1">
    <citation type="submission" date="2006-10" db="EMBL/GenBank/DDBJ databases">
        <authorList>
            <person name="Heidelberg J."/>
            <person name="Sebastian Y."/>
        </authorList>
    </citation>
    <scope>NUCLEOTIDE SEQUENCE [LARGE SCALE GENOMIC DNA]</scope>
    <source>
        <strain evidence="2">EX25</strain>
    </source>
</reference>